<keyword evidence="2" id="KW-1185">Reference proteome</keyword>
<gene>
    <name evidence="1" type="ORF">BDN72DRAFT_861072</name>
</gene>
<dbReference type="Proteomes" id="UP000308600">
    <property type="component" value="Unassembled WGS sequence"/>
</dbReference>
<sequence>MGKSRSSADWNGNYFYDAFLSISRTSLAESCVQSMLTGCLHPDARKMQALFVHFPSFTTKDGIRKRPQQITLNVLNRYGLKYTIDATKGTVTIILCARVSVLSRVGLSSESYSPAFLSIKRTSMTESSVLSKLGRRLHPDSRTPQVLMVEFPLFDTSYGSRKRPQ</sequence>
<accession>A0ACD3AGM1</accession>
<evidence type="ECO:0000313" key="1">
    <source>
        <dbReference type="EMBL" id="TFK64821.1"/>
    </source>
</evidence>
<reference evidence="1 2" key="1">
    <citation type="journal article" date="2019" name="Nat. Ecol. Evol.">
        <title>Megaphylogeny resolves global patterns of mushroom evolution.</title>
        <authorList>
            <person name="Varga T."/>
            <person name="Krizsan K."/>
            <person name="Foldi C."/>
            <person name="Dima B."/>
            <person name="Sanchez-Garcia M."/>
            <person name="Sanchez-Ramirez S."/>
            <person name="Szollosi G.J."/>
            <person name="Szarkandi J.G."/>
            <person name="Papp V."/>
            <person name="Albert L."/>
            <person name="Andreopoulos W."/>
            <person name="Angelini C."/>
            <person name="Antonin V."/>
            <person name="Barry K.W."/>
            <person name="Bougher N.L."/>
            <person name="Buchanan P."/>
            <person name="Buyck B."/>
            <person name="Bense V."/>
            <person name="Catcheside P."/>
            <person name="Chovatia M."/>
            <person name="Cooper J."/>
            <person name="Damon W."/>
            <person name="Desjardin D."/>
            <person name="Finy P."/>
            <person name="Geml J."/>
            <person name="Haridas S."/>
            <person name="Hughes K."/>
            <person name="Justo A."/>
            <person name="Karasinski D."/>
            <person name="Kautmanova I."/>
            <person name="Kiss B."/>
            <person name="Kocsube S."/>
            <person name="Kotiranta H."/>
            <person name="LaButti K.M."/>
            <person name="Lechner B.E."/>
            <person name="Liimatainen K."/>
            <person name="Lipzen A."/>
            <person name="Lukacs Z."/>
            <person name="Mihaltcheva S."/>
            <person name="Morgado L.N."/>
            <person name="Niskanen T."/>
            <person name="Noordeloos M.E."/>
            <person name="Ohm R.A."/>
            <person name="Ortiz-Santana B."/>
            <person name="Ovrebo C."/>
            <person name="Racz N."/>
            <person name="Riley R."/>
            <person name="Savchenko A."/>
            <person name="Shiryaev A."/>
            <person name="Soop K."/>
            <person name="Spirin V."/>
            <person name="Szebenyi C."/>
            <person name="Tomsovsky M."/>
            <person name="Tulloss R.E."/>
            <person name="Uehling J."/>
            <person name="Grigoriev I.V."/>
            <person name="Vagvolgyi C."/>
            <person name="Papp T."/>
            <person name="Martin F.M."/>
            <person name="Miettinen O."/>
            <person name="Hibbett D.S."/>
            <person name="Nagy L.G."/>
        </authorList>
    </citation>
    <scope>NUCLEOTIDE SEQUENCE [LARGE SCALE GENOMIC DNA]</scope>
    <source>
        <strain evidence="1 2">NL-1719</strain>
    </source>
</reference>
<protein>
    <submittedName>
        <fullName evidence="1">Uncharacterized protein</fullName>
    </submittedName>
</protein>
<proteinExistence type="predicted"/>
<name>A0ACD3AGM1_9AGAR</name>
<evidence type="ECO:0000313" key="2">
    <source>
        <dbReference type="Proteomes" id="UP000308600"/>
    </source>
</evidence>
<organism evidence="1 2">
    <name type="scientific">Pluteus cervinus</name>
    <dbReference type="NCBI Taxonomy" id="181527"/>
    <lineage>
        <taxon>Eukaryota</taxon>
        <taxon>Fungi</taxon>
        <taxon>Dikarya</taxon>
        <taxon>Basidiomycota</taxon>
        <taxon>Agaricomycotina</taxon>
        <taxon>Agaricomycetes</taxon>
        <taxon>Agaricomycetidae</taxon>
        <taxon>Agaricales</taxon>
        <taxon>Pluteineae</taxon>
        <taxon>Pluteaceae</taxon>
        <taxon>Pluteus</taxon>
    </lineage>
</organism>
<dbReference type="EMBL" id="ML208459">
    <property type="protein sequence ID" value="TFK64821.1"/>
    <property type="molecule type" value="Genomic_DNA"/>
</dbReference>